<dbReference type="Gene3D" id="1.10.530.10">
    <property type="match status" value="2"/>
</dbReference>
<dbReference type="Proteomes" id="UP001227230">
    <property type="component" value="Chromosome 19"/>
</dbReference>
<organism evidence="2 3">
    <name type="scientific">Vitis vinifera</name>
    <name type="common">Grape</name>
    <dbReference type="NCBI Taxonomy" id="29760"/>
    <lineage>
        <taxon>Eukaryota</taxon>
        <taxon>Viridiplantae</taxon>
        <taxon>Streptophyta</taxon>
        <taxon>Embryophyta</taxon>
        <taxon>Tracheophyta</taxon>
        <taxon>Spermatophyta</taxon>
        <taxon>Magnoliopsida</taxon>
        <taxon>eudicotyledons</taxon>
        <taxon>Gunneridae</taxon>
        <taxon>Pentapetalae</taxon>
        <taxon>rosids</taxon>
        <taxon>Vitales</taxon>
        <taxon>Vitaceae</taxon>
        <taxon>Viteae</taxon>
        <taxon>Vitis</taxon>
    </lineage>
</organism>
<dbReference type="SUPFAM" id="SSF53955">
    <property type="entry name" value="Lysozyme-like"/>
    <property type="match status" value="2"/>
</dbReference>
<sequence>MALSYKYWDDCVDPRDLEALWLDPDVSTEWLDVGETRGRKVHLSRDPDGEPYLTQIEMKAVAAIVVSRHFDSQIDLEMICAISEIESDRQPLAEQYDKKAKDTTLGIMQLLPKTADWLVRELGYRTYEVEGNPILLFRPFINVYLGAAYLKWLSNYDGKERSEEFVVRAYKGGPKKAAHKSTLEYWKRYLSVKESLPFRKSLYDGPYPNDASGSGAPVSVIKGVNHTFWDSRASPEDMDEMWNHPDVLKEWSKCGEIRGKVLFSHDKEKRPYLSRVEVKAVAEIILSKHFSTRQVKSTILCALAEIVSMRFVNGVGARTGIMGIDYPTAMWLYRDLGYKAYRVEAVDDLTKPFISMYFGAAYLAWLSEYEGRQRTPQFIVQAYLAGPKNVNLQETGHHWLNFEKAVTYYEPKKKEDGGCSIL</sequence>
<dbReference type="PANTHER" id="PTHR37179">
    <property type="entry name" value="TRANSGLYCOSYLASE"/>
    <property type="match status" value="1"/>
</dbReference>
<name>A0ABY9E0G5_VITVI</name>
<dbReference type="Pfam" id="PF01464">
    <property type="entry name" value="SLT"/>
    <property type="match status" value="2"/>
</dbReference>
<evidence type="ECO:0000313" key="3">
    <source>
        <dbReference type="Proteomes" id="UP001227230"/>
    </source>
</evidence>
<dbReference type="PANTHER" id="PTHR37179:SF1">
    <property type="entry name" value="TRANSGLYCOSYLASE"/>
    <property type="match status" value="1"/>
</dbReference>
<dbReference type="CDD" id="cd00254">
    <property type="entry name" value="LT-like"/>
    <property type="match status" value="1"/>
</dbReference>
<gene>
    <name evidence="2" type="ORF">VitviT2T_030561</name>
</gene>
<proteinExistence type="predicted"/>
<dbReference type="InterPro" id="IPR008258">
    <property type="entry name" value="Transglycosylase_SLT_dom_1"/>
</dbReference>
<evidence type="ECO:0000259" key="1">
    <source>
        <dbReference type="Pfam" id="PF01464"/>
    </source>
</evidence>
<dbReference type="InterPro" id="IPR023346">
    <property type="entry name" value="Lysozyme-like_dom_sf"/>
</dbReference>
<dbReference type="EMBL" id="CP126666">
    <property type="protein sequence ID" value="WKA13237.1"/>
    <property type="molecule type" value="Genomic_DNA"/>
</dbReference>
<keyword evidence="3" id="KW-1185">Reference proteome</keyword>
<reference evidence="2 3" key="1">
    <citation type="journal article" date="2023" name="Hortic Res">
        <title>The complete reference genome for grapevine (Vitis vinifera L.) genetics and breeding.</title>
        <authorList>
            <person name="Shi X."/>
            <person name="Cao S."/>
            <person name="Wang X."/>
            <person name="Huang S."/>
            <person name="Wang Y."/>
            <person name="Liu Z."/>
            <person name="Liu W."/>
            <person name="Leng X."/>
            <person name="Peng Y."/>
            <person name="Wang N."/>
            <person name="Wang Y."/>
            <person name="Ma Z."/>
            <person name="Xu X."/>
            <person name="Zhang F."/>
            <person name="Xue H."/>
            <person name="Zhong H."/>
            <person name="Wang Y."/>
            <person name="Zhang K."/>
            <person name="Velt A."/>
            <person name="Avia K."/>
            <person name="Holtgrawe D."/>
            <person name="Grimplet J."/>
            <person name="Matus J.T."/>
            <person name="Ware D."/>
            <person name="Wu X."/>
            <person name="Wang H."/>
            <person name="Liu C."/>
            <person name="Fang Y."/>
            <person name="Rustenholz C."/>
            <person name="Cheng Z."/>
            <person name="Xiao H."/>
            <person name="Zhou Y."/>
        </authorList>
    </citation>
    <scope>NUCLEOTIDE SEQUENCE [LARGE SCALE GENOMIC DNA]</scope>
    <source>
        <strain evidence="3">cv. Pinot noir / PN40024</strain>
        <tissue evidence="2">Leaf</tissue>
    </source>
</reference>
<evidence type="ECO:0000313" key="2">
    <source>
        <dbReference type="EMBL" id="WKA13237.1"/>
    </source>
</evidence>
<feature type="domain" description="Transglycosylase SLT" evidence="1">
    <location>
        <begin position="312"/>
        <end position="399"/>
    </location>
</feature>
<feature type="domain" description="Transglycosylase SLT" evidence="1">
    <location>
        <begin position="72"/>
        <end position="186"/>
    </location>
</feature>
<accession>A0ABY9E0G5</accession>
<protein>
    <recommendedName>
        <fullName evidence="1">Transglycosylase SLT domain-containing protein</fullName>
    </recommendedName>
</protein>